<dbReference type="EMBL" id="JANBTW010000009">
    <property type="protein sequence ID" value="KAJ2679745.1"/>
    <property type="molecule type" value="Genomic_DNA"/>
</dbReference>
<evidence type="ECO:0000313" key="4">
    <source>
        <dbReference type="Proteomes" id="UP001151518"/>
    </source>
</evidence>
<dbReference type="OrthoDB" id="1922977at2759"/>
<feature type="compositionally biased region" description="Low complexity" evidence="2">
    <location>
        <begin position="447"/>
        <end position="466"/>
    </location>
</feature>
<feature type="compositionally biased region" description="Polar residues" evidence="2">
    <location>
        <begin position="498"/>
        <end position="520"/>
    </location>
</feature>
<feature type="region of interest" description="Disordered" evidence="2">
    <location>
        <begin position="45"/>
        <end position="76"/>
    </location>
</feature>
<organism evidence="3 4">
    <name type="scientific">Coemansia spiralis</name>
    <dbReference type="NCBI Taxonomy" id="417178"/>
    <lineage>
        <taxon>Eukaryota</taxon>
        <taxon>Fungi</taxon>
        <taxon>Fungi incertae sedis</taxon>
        <taxon>Zoopagomycota</taxon>
        <taxon>Kickxellomycotina</taxon>
        <taxon>Kickxellomycetes</taxon>
        <taxon>Kickxellales</taxon>
        <taxon>Kickxellaceae</taxon>
        <taxon>Coemansia</taxon>
    </lineage>
</organism>
<keyword evidence="1" id="KW-0175">Coiled coil</keyword>
<feature type="region of interest" description="Disordered" evidence="2">
    <location>
        <begin position="1367"/>
        <end position="1424"/>
    </location>
</feature>
<feature type="region of interest" description="Disordered" evidence="2">
    <location>
        <begin position="963"/>
        <end position="999"/>
    </location>
</feature>
<evidence type="ECO:0000256" key="2">
    <source>
        <dbReference type="SAM" id="MobiDB-lite"/>
    </source>
</evidence>
<feature type="compositionally biased region" description="Low complexity" evidence="2">
    <location>
        <begin position="483"/>
        <end position="494"/>
    </location>
</feature>
<feature type="coiled-coil region" evidence="1">
    <location>
        <begin position="698"/>
        <end position="725"/>
    </location>
</feature>
<sequence length="2131" mass="234475">MDISASAALEEPGHSEGNISKRLQPTVAELRAAALSSLRAKALATKNEASSNRENAGGNVFPRNDQENSLTPSIASNGAELSVTKKANILNTPGRYSTEIQGELIPVTKTKSTVNSKPAVASNGEEADFESLLAQYQNNKSRNSQADDELTDIQHYATSYETPFDMYASQDASYNGTEGLQMWMPTSFGNEEQYDYRPAYSQSQVYYDPTVNLASNYLDMVVYDNNTPQQTSFLPPSHLASHPLGHNIQHQANPIAARIDNSEPPLRSLNYGSKNYQPQNDGLLSEGELEADNASMSLSDGELDAYADDANMSLSDGEVYEHLDSAESLQHFDKDVKDGAGLLTNDVDVESVIKGRIDAVLKNRDPKLLKGAQFRALMLLLKCIKQDDPDAIFAQVRGAPFQVAAELNALSHEFGLGMITDACMNTLLVSGASAAAPSTILCHSPDSDSQSVDMDMRSSSDSSESSRGVDMDTSSDMEYGELQQMPEQQPVQQMAESALQTHPLSRESTPLTPLQFSRSRAPSPPSTLQLRAPRTIPQTNHSLAPFSVSTSKLPLRAESGTYSPLHGYSGSAFGTWNTDVCNSEYGRLVVFLGSSDESSGSESDTEWGLEHEDDKKEVPAQRSMKKQLRHWASAKARRREARMLNKECRRLAFEDSQSILRTYSFSNLNRPGSGTGYVSSPASQSSRLAVTQASNSALNLAKMSLKAHEDAIAQLKLQISRKQTAALLRKKLYESKFQRSTEPTLGTVSAPVTPCSNEDDTSALDAQIPAHSIQTDVSESSLSTLPNSSDCKAILQNIPVEKRATHLNSINAALSDAIEIKRTELYFISQDTFSGKIESQEQINRLFSDIPLRLDDKQKKLEAQKEHFNRLIGMLQAQLKLADIEMGILEYSRNTINECRTTSEMAAPSQAYKVDSSSTVMDRQSRADMLRNDIKAIRQLKEMLLPSAKNENKPQTTTELIAADSNEAPSPTKGLTAGTSQSADIQNDSSNDNSDTNSKKQHIELLKTKLATMQAEQIGMSQKLASLTKKREQLMQQSQQPAKSRDALEDSTKLPPAKKQKITLTNGESTPTSLCTKVAMLIDIVAPAAAENKMVNGHENIHAEISTRTIDSCILQPLLVSDGIGMSSLANPAAGILLDIGTTNCRSAISSRTQMRISGSMPAASKVSPLSDTSYVPYDSPIGSTFVKHTSKSFAAATDGLSKVTTEDLMEAVRAEPVAHPSSVKQYYKEINDALCSLCKNNSVEVELSNKLIAETLVPIWKTYARILRKGAISKKNPLYAEIGLSGTYVYTDDIATIVGYHQAAILRSKEKRTMRRVLLKNIDSPPVLNHDLAYKPKLNSRPPKKTGFSKPDVVGYGDRYFETDLNAADDSGSDIDDSDSGSGSSADADPESGSDTDAELDNAPYEASEGGFDIGERHSSSNTAEQSYKKALHYLRRGFQYRNGVALDTGAYGHLHVETNKRVGRAMLYLKNLLQLHPQSEKLWDLYLELYSRQNIEEIEIVSAFSDATKFHSRSICIWRRYVQWCGWNTLHNASSRASSTSWQGRLSMVTSMAIKFLSAEHSTMLSEDISAAIAEMVVYFWDCTWAVLESQSAAASGSTGTSGSAVQFKSRIMAHMHACFTANSVKVLCSEISGMRTHNNSVARSNGTGGAWKSSEWFLGRILLPHHLLFIGQIFLYSFIEASFVPRSVLVRMYAALQAGLHCQSTYFLCLDNAAESKMALDKNNAINPRLQPYVISVIRKLLGNIKDIILKCDKDSTALSPDCSSGAIIQSSADLCFASIRVTLLQLKKHLQEPTRSISMVVDYEEAMHFINTQPLESMVAKKDILQAILERCMDKPILITCILCNGNDGESGGFKFEYAAYILREHAIMAAQSMDFDTSAYKQHPWLSACDDIKNRDHVIGWIADARQLYYKMVGYVGSLHPISERMLAMNLVSERGDIQNNAAAIRKRFYECSGVWSNIALIEIMYAFYKANSDSSISQQTITSALLWLRHGITALDTANTGGRAQLWAMIMHISMLNGPLQQSELGRMHRANECFNEGRRTLHTVFTCFSPVNFILFSVLDAKPSDDTINAIGHYVSHLASNNAELAIRLITNALKANDISLDIRFILRQLCNHNNYPDPLLIEM</sequence>
<accession>A0A9W8GD11</accession>
<feature type="compositionally biased region" description="Acidic residues" evidence="2">
    <location>
        <begin position="1389"/>
        <end position="1401"/>
    </location>
</feature>
<feature type="region of interest" description="Disordered" evidence="2">
    <location>
        <begin position="1030"/>
        <end position="1069"/>
    </location>
</feature>
<evidence type="ECO:0000256" key="1">
    <source>
        <dbReference type="SAM" id="Coils"/>
    </source>
</evidence>
<evidence type="ECO:0000313" key="3">
    <source>
        <dbReference type="EMBL" id="KAJ2679745.1"/>
    </source>
</evidence>
<feature type="region of interest" description="Disordered" evidence="2">
    <location>
        <begin position="595"/>
        <end position="624"/>
    </location>
</feature>
<feature type="region of interest" description="Disordered" evidence="2">
    <location>
        <begin position="1"/>
        <end position="22"/>
    </location>
</feature>
<feature type="region of interest" description="Disordered" evidence="2">
    <location>
        <begin position="441"/>
        <end position="530"/>
    </location>
</feature>
<feature type="compositionally biased region" description="Basic and acidic residues" evidence="2">
    <location>
        <begin position="1043"/>
        <end position="1052"/>
    </location>
</feature>
<reference evidence="3" key="1">
    <citation type="submission" date="2022-07" db="EMBL/GenBank/DDBJ databases">
        <title>Phylogenomic reconstructions and comparative analyses of Kickxellomycotina fungi.</title>
        <authorList>
            <person name="Reynolds N.K."/>
            <person name="Stajich J.E."/>
            <person name="Barry K."/>
            <person name="Grigoriev I.V."/>
            <person name="Crous P."/>
            <person name="Smith M.E."/>
        </authorList>
    </citation>
    <scope>NUCLEOTIDE SEQUENCE</scope>
    <source>
        <strain evidence="3">NRRL 3115</strain>
    </source>
</reference>
<feature type="compositionally biased region" description="Polar residues" evidence="2">
    <location>
        <begin position="67"/>
        <end position="76"/>
    </location>
</feature>
<gene>
    <name evidence="3" type="ORF">GGI25_001196</name>
</gene>
<protein>
    <submittedName>
        <fullName evidence="3">Uncharacterized protein</fullName>
    </submittedName>
</protein>
<comment type="caution">
    <text evidence="3">The sequence shown here is derived from an EMBL/GenBank/DDBJ whole genome shotgun (WGS) entry which is preliminary data.</text>
</comment>
<name>A0A9W8GD11_9FUNG</name>
<feature type="compositionally biased region" description="Basic and acidic residues" evidence="2">
    <location>
        <begin position="608"/>
        <end position="619"/>
    </location>
</feature>
<dbReference type="Proteomes" id="UP001151518">
    <property type="component" value="Unassembled WGS sequence"/>
</dbReference>
<feature type="compositionally biased region" description="Low complexity" evidence="2">
    <location>
        <begin position="980"/>
        <end position="996"/>
    </location>
</feature>
<proteinExistence type="predicted"/>